<dbReference type="Gene3D" id="2.60.120.260">
    <property type="entry name" value="Galactose-binding domain-like"/>
    <property type="match status" value="1"/>
</dbReference>
<keyword evidence="3" id="KW-1133">Transmembrane helix</keyword>
<evidence type="ECO:0008006" key="8">
    <source>
        <dbReference type="Google" id="ProtNLM"/>
    </source>
</evidence>
<protein>
    <recommendedName>
        <fullName evidence="8">EGF-like domain-containing protein</fullName>
    </recommendedName>
</protein>
<proteinExistence type="predicted"/>
<name>A0ABD3WPY3_SINWO</name>
<evidence type="ECO:0000313" key="7">
    <source>
        <dbReference type="Proteomes" id="UP001634394"/>
    </source>
</evidence>
<gene>
    <name evidence="6" type="ORF">ACJMK2_033916</name>
</gene>
<evidence type="ECO:0000259" key="4">
    <source>
        <dbReference type="Pfam" id="PF24595"/>
    </source>
</evidence>
<dbReference type="PANTHER" id="PTHR32305">
    <property type="match status" value="1"/>
</dbReference>
<dbReference type="InterPro" id="IPR050708">
    <property type="entry name" value="T6SS_VgrG/RHS"/>
</dbReference>
<dbReference type="Pfam" id="PF25023">
    <property type="entry name" value="TEN_YD-shell"/>
    <property type="match status" value="1"/>
</dbReference>
<dbReference type="Gene3D" id="2.180.10.10">
    <property type="entry name" value="RHS repeat-associated core"/>
    <property type="match status" value="1"/>
</dbReference>
<dbReference type="Pfam" id="PF24595">
    <property type="entry name" value="DUF7619"/>
    <property type="match status" value="2"/>
</dbReference>
<evidence type="ECO:0000256" key="1">
    <source>
        <dbReference type="ARBA" id="ARBA00022737"/>
    </source>
</evidence>
<dbReference type="InterPro" id="IPR022385">
    <property type="entry name" value="Rhs_assc_core"/>
</dbReference>
<keyword evidence="3" id="KW-0812">Transmembrane</keyword>
<evidence type="ECO:0000256" key="3">
    <source>
        <dbReference type="SAM" id="Phobius"/>
    </source>
</evidence>
<dbReference type="InterPro" id="IPR056823">
    <property type="entry name" value="TEN-like_YD-shell"/>
</dbReference>
<feature type="domain" description="DUF7619" evidence="4">
    <location>
        <begin position="935"/>
        <end position="984"/>
    </location>
</feature>
<feature type="domain" description="DUF7619" evidence="4">
    <location>
        <begin position="808"/>
        <end position="868"/>
    </location>
</feature>
<keyword evidence="3" id="KW-0472">Membrane</keyword>
<comment type="caution">
    <text evidence="6">The sequence shown here is derived from an EMBL/GenBank/DDBJ whole genome shotgun (WGS) entry which is preliminary data.</text>
</comment>
<dbReference type="Proteomes" id="UP001634394">
    <property type="component" value="Unassembled WGS sequence"/>
</dbReference>
<evidence type="ECO:0000313" key="6">
    <source>
        <dbReference type="EMBL" id="KAL3876029.1"/>
    </source>
</evidence>
<keyword evidence="1" id="KW-0677">Repeat</keyword>
<feature type="region of interest" description="Disordered" evidence="2">
    <location>
        <begin position="1563"/>
        <end position="1592"/>
    </location>
</feature>
<sequence length="1592" mass="179847">MINTSSAILHIENVAYEYVSTREGVYVNKLGPDLLTVNSGYVLTDTVHRRELYFDKITLRLQSIKSLTDSSRLEMQYDDYLSLVRVRHSNGGYMDVVYDSKNRITVIQTKNDTVIGHKTILYSYHETKNLLMSATVNKETTYYDYDENMNLVAVHNADGSVFTAAYSKEGFLTNKTYTLRDGTLQELTQFSYDHVAVVNVSTYPEETSTLYTFDENAEVIAMKKVGSPTVKFIKTVSSKFIVASDRVLQSTIYDKDKQTVRIEDANGDSITIMYGSSEDMEAFYDGGVPYLYDVEYKYDQRGNLIEVWDKITSRKLLTVGYDSRGRVFRKILGNGAKTEYQYNQQTGFLEALFNYHVNGTLSTKFEYVYDTYQRRIKLHTVEGTYKFQYDSSGQLTMVENPLGVITEYSYDNRKNRIKVRIDGKESLYTVNMLNEYERYGDMTFEYDKNGNLIKKIGTKTKKLFYNEDNQLLSIETPTVNCSLVYDALGSLESLNSTDAGGRSSQRHYLTDLFGPYGSDVLMQIYINGTDTKVTSYFHGADQLGLIAMRMDDDYFYFQFDPIGSVVMILSSSEDLNSYNYDTFGLVTKSKESINNPFKFVGQWGVMQIPEIPELYFMRARFYDAEIGRFLSVDPIGIEGMSKNLYVYAYNNPVHLRDPNGKLIYQLFRDGVWNVGKYLLKGNDITWGGATKAFIDGAVDSAISEVKTANIIGKLFLSIEKGLYHTVTSAIQHKIDHTPYDWDQFWHDFDKNILSEIKSTIQDSFWDLIPEPIQSLVDLGKDIYEVCQERTDNCRPVIDAYLSWIRSHDPNDIISPVGYGAAKFVAKDTVLKYTIRFENDENATASAQRVFIEHTFDEDLDLRSFRLGSYGFGNFTKELSFQSSTEQTTVNLTKELGIFIRVVAGVDFVKKQATWEFQAIDMVTGLPPTNVSKGFLPPNNGTSGQGFVHFSIKVKADAPTLSRIDANATIYFDQNDPIDTRDVFNTIDDSAPSVKTTVIKDALSEGILVLSFNSTDVGAGVQEINLYSREVEGYILLKAGIKESLTSLNLNKGKNYTLLPLPVDYVGNRPQIKDTTGIQLVLISIPQSEDTCSCSGHGNCSGSICSCDAGYYGSSCNETVRPQYPPMLEVRVIDGYEDEPLQVYLSAKNISGPVDRLYLQVEGFPNETLFSKGNVSQNLGGDEVLFIEQDDFGSVNMTLPKGFSGGLSLEITAFSEEENKTQQQRRIYTVYIEPQFTFDIKACLSENRTESVAEIRVDFNFTETNMSGLIDIVIVPPYLKLSKGQAIEFGRFQLTDADLGDILYVQSDLKYSNIQSIEISLDFTVFDSTKSHWKVHHKGRTIKCLCNSDCKTTTITQTMETTTQTVEGRITTLKVIFDYDIPTQDDLNDISIYEKYRNEIKAVLTQLFQIKLGGHLQNINILYITHGSLIVEFEIITDATMDSTSQLSASLVSLQSMHLLGRKSSLMSVTFLDNNVTVKGDNNLNECTFNMYINPCKKNNECQVENGLPVCREVVSEVKLFSLDATTEAIVLGSMGGLFGLIVLIFIICMICYICRQKKETKKPMHHPRHKDMAQTQETEFNRLTLTSTPTSA</sequence>
<keyword evidence="7" id="KW-1185">Reference proteome</keyword>
<evidence type="ECO:0000256" key="2">
    <source>
        <dbReference type="SAM" id="MobiDB-lite"/>
    </source>
</evidence>
<dbReference type="PANTHER" id="PTHR32305:SF15">
    <property type="entry name" value="PROTEIN RHSA-RELATED"/>
    <property type="match status" value="1"/>
</dbReference>
<dbReference type="EMBL" id="JBJQND010000005">
    <property type="protein sequence ID" value="KAL3876029.1"/>
    <property type="molecule type" value="Genomic_DNA"/>
</dbReference>
<feature type="compositionally biased region" description="Polar residues" evidence="2">
    <location>
        <begin position="1573"/>
        <end position="1592"/>
    </location>
</feature>
<dbReference type="InterPro" id="IPR055353">
    <property type="entry name" value="DUF7619"/>
</dbReference>
<reference evidence="6 7" key="1">
    <citation type="submission" date="2024-11" db="EMBL/GenBank/DDBJ databases">
        <title>Chromosome-level genome assembly of the freshwater bivalve Anodonta woodiana.</title>
        <authorList>
            <person name="Chen X."/>
        </authorList>
    </citation>
    <scope>NUCLEOTIDE SEQUENCE [LARGE SCALE GENOMIC DNA]</scope>
    <source>
        <strain evidence="6">MN2024</strain>
        <tissue evidence="6">Gills</tissue>
    </source>
</reference>
<evidence type="ECO:0000259" key="5">
    <source>
        <dbReference type="Pfam" id="PF25023"/>
    </source>
</evidence>
<organism evidence="6 7">
    <name type="scientific">Sinanodonta woodiana</name>
    <name type="common">Chinese pond mussel</name>
    <name type="synonym">Anodonta woodiana</name>
    <dbReference type="NCBI Taxonomy" id="1069815"/>
    <lineage>
        <taxon>Eukaryota</taxon>
        <taxon>Metazoa</taxon>
        <taxon>Spiralia</taxon>
        <taxon>Lophotrochozoa</taxon>
        <taxon>Mollusca</taxon>
        <taxon>Bivalvia</taxon>
        <taxon>Autobranchia</taxon>
        <taxon>Heteroconchia</taxon>
        <taxon>Palaeoheterodonta</taxon>
        <taxon>Unionida</taxon>
        <taxon>Unionoidea</taxon>
        <taxon>Unionidae</taxon>
        <taxon>Unioninae</taxon>
        <taxon>Sinanodonta</taxon>
    </lineage>
</organism>
<dbReference type="NCBIfam" id="TIGR03696">
    <property type="entry name" value="Rhs_assc_core"/>
    <property type="match status" value="1"/>
</dbReference>
<feature type="domain" description="Teneurin-like YD-shell" evidence="5">
    <location>
        <begin position="355"/>
        <end position="653"/>
    </location>
</feature>
<accession>A0ABD3WPY3</accession>
<feature type="transmembrane region" description="Helical" evidence="3">
    <location>
        <begin position="1528"/>
        <end position="1554"/>
    </location>
</feature>